<dbReference type="Gene3D" id="1.10.287.70">
    <property type="match status" value="1"/>
</dbReference>
<name>A0A1I8F8D0_9PLAT</name>
<dbReference type="SUPFAM" id="SSF81324">
    <property type="entry name" value="Voltage-gated potassium channels"/>
    <property type="match status" value="1"/>
</dbReference>
<dbReference type="InterPro" id="IPR013099">
    <property type="entry name" value="K_chnl_dom"/>
</dbReference>
<dbReference type="GO" id="GO:0005886">
    <property type="term" value="C:plasma membrane"/>
    <property type="evidence" value="ECO:0007669"/>
    <property type="project" value="TreeGrafter"/>
</dbReference>
<dbReference type="PANTHER" id="PTHR10217:SF637">
    <property type="entry name" value="EAG-LIKE K[+] CHANNEL, ISOFORM A"/>
    <property type="match status" value="1"/>
</dbReference>
<feature type="domain" description="Potassium channel" evidence="3">
    <location>
        <begin position="22"/>
        <end position="74"/>
    </location>
</feature>
<keyword evidence="2" id="KW-0812">Transmembrane</keyword>
<accession>A0A1I8F8D0</accession>
<feature type="region of interest" description="Disordered" evidence="1">
    <location>
        <begin position="1"/>
        <end position="22"/>
    </location>
</feature>
<protein>
    <submittedName>
        <fullName evidence="5">Ion_trans_2 domain-containing protein</fullName>
    </submittedName>
</protein>
<evidence type="ECO:0000313" key="4">
    <source>
        <dbReference type="Proteomes" id="UP000095280"/>
    </source>
</evidence>
<dbReference type="AlphaFoldDB" id="A0A1I8F8D0"/>
<dbReference type="GO" id="GO:0042391">
    <property type="term" value="P:regulation of membrane potential"/>
    <property type="evidence" value="ECO:0007669"/>
    <property type="project" value="TreeGrafter"/>
</dbReference>
<reference evidence="5" key="1">
    <citation type="submission" date="2016-11" db="UniProtKB">
        <authorList>
            <consortium name="WormBaseParasite"/>
        </authorList>
    </citation>
    <scope>IDENTIFICATION</scope>
</reference>
<dbReference type="PANTHER" id="PTHR10217">
    <property type="entry name" value="VOLTAGE AND LIGAND GATED POTASSIUM CHANNEL"/>
    <property type="match status" value="1"/>
</dbReference>
<proteinExistence type="predicted"/>
<keyword evidence="2" id="KW-1133">Transmembrane helix</keyword>
<feature type="transmembrane region" description="Helical" evidence="2">
    <location>
        <begin position="53"/>
        <end position="73"/>
    </location>
</feature>
<evidence type="ECO:0000256" key="1">
    <source>
        <dbReference type="SAM" id="MobiDB-lite"/>
    </source>
</evidence>
<dbReference type="WBParaSite" id="maker-unitig_24485-snap-gene-0.1-mRNA-1">
    <property type="protein sequence ID" value="maker-unitig_24485-snap-gene-0.1-mRNA-1"/>
    <property type="gene ID" value="maker-unitig_24485-snap-gene-0.1"/>
</dbReference>
<evidence type="ECO:0000259" key="3">
    <source>
        <dbReference type="Pfam" id="PF07885"/>
    </source>
</evidence>
<organism evidence="4 5">
    <name type="scientific">Macrostomum lignano</name>
    <dbReference type="NCBI Taxonomy" id="282301"/>
    <lineage>
        <taxon>Eukaryota</taxon>
        <taxon>Metazoa</taxon>
        <taxon>Spiralia</taxon>
        <taxon>Lophotrochozoa</taxon>
        <taxon>Platyhelminthes</taxon>
        <taxon>Rhabditophora</taxon>
        <taxon>Macrostomorpha</taxon>
        <taxon>Macrostomida</taxon>
        <taxon>Macrostomidae</taxon>
        <taxon>Macrostomum</taxon>
    </lineage>
</organism>
<dbReference type="InterPro" id="IPR003938">
    <property type="entry name" value="K_chnl_volt-dep_EAG/ELK/ERG"/>
</dbReference>
<keyword evidence="2" id="KW-0472">Membrane</keyword>
<dbReference type="Pfam" id="PF07885">
    <property type="entry name" value="Ion_trans_2"/>
    <property type="match status" value="1"/>
</dbReference>
<evidence type="ECO:0000313" key="5">
    <source>
        <dbReference type="WBParaSite" id="maker-unitig_24485-snap-gene-0.1-mRNA-1"/>
    </source>
</evidence>
<sequence>RGRKDRPGNASGGCSEGGPTKSSRYITALYYTCSSLTSIGFGNVSANTDHEKIFSICIMLIGALMHAAVFGNVTAPHPEDVRQAAAYTAKTQELKDFTRTHHISQAFEAAHAGVLPGNVVHQ</sequence>
<evidence type="ECO:0000256" key="2">
    <source>
        <dbReference type="SAM" id="Phobius"/>
    </source>
</evidence>
<dbReference type="Proteomes" id="UP000095280">
    <property type="component" value="Unplaced"/>
</dbReference>
<dbReference type="GO" id="GO:0005249">
    <property type="term" value="F:voltage-gated potassium channel activity"/>
    <property type="evidence" value="ECO:0007669"/>
    <property type="project" value="InterPro"/>
</dbReference>
<dbReference type="PRINTS" id="PR01463">
    <property type="entry name" value="EAGCHANLFMLY"/>
</dbReference>
<dbReference type="InterPro" id="IPR050818">
    <property type="entry name" value="KCNH_animal-type"/>
</dbReference>
<keyword evidence="4" id="KW-1185">Reference proteome</keyword>